<dbReference type="OrthoDB" id="10483465at2759"/>
<feature type="region of interest" description="Disordered" evidence="1">
    <location>
        <begin position="1"/>
        <end position="36"/>
    </location>
</feature>
<evidence type="ECO:0000313" key="2">
    <source>
        <dbReference type="EMBL" id="PPR83695.1"/>
    </source>
</evidence>
<accession>A0A2P5VY13</accession>
<gene>
    <name evidence="2" type="ORF">GOBAR_AA37017</name>
</gene>
<name>A0A2P5VY13_GOSBA</name>
<protein>
    <submittedName>
        <fullName evidence="2">Uncharacterized protein</fullName>
    </submittedName>
</protein>
<sequence length="261" mass="27905">MKLDFKTDSGPREQSIQGEKEDVPVTANKDADPATVTDAFGPWMVVQRKSRCTPVKNLNQHASLAKGNRDGSRFMALISDDNQLTDLGVEKSGIGKLGAETSRLKEEIMGHNSRIGLKDKSSGPVLLEVEHGNIGKGPFESEVVLNSSLLDPKRYSAVTFKGNSDHNVITKGSNNRPSDANILSVPSKGYGPNKKKGSGRSGRVLNKTICGGGGRFKITKNSRVSLPDAMNSTAKLIGEQVEALSDMIITNDEGDKASIGL</sequence>
<organism evidence="2 3">
    <name type="scientific">Gossypium barbadense</name>
    <name type="common">Sea Island cotton</name>
    <name type="synonym">Hibiscus barbadensis</name>
    <dbReference type="NCBI Taxonomy" id="3634"/>
    <lineage>
        <taxon>Eukaryota</taxon>
        <taxon>Viridiplantae</taxon>
        <taxon>Streptophyta</taxon>
        <taxon>Embryophyta</taxon>
        <taxon>Tracheophyta</taxon>
        <taxon>Spermatophyta</taxon>
        <taxon>Magnoliopsida</taxon>
        <taxon>eudicotyledons</taxon>
        <taxon>Gunneridae</taxon>
        <taxon>Pentapetalae</taxon>
        <taxon>rosids</taxon>
        <taxon>malvids</taxon>
        <taxon>Malvales</taxon>
        <taxon>Malvaceae</taxon>
        <taxon>Malvoideae</taxon>
        <taxon>Gossypium</taxon>
    </lineage>
</organism>
<feature type="compositionally biased region" description="Basic and acidic residues" evidence="1">
    <location>
        <begin position="1"/>
        <end position="11"/>
    </location>
</feature>
<dbReference type="EMBL" id="KZ670223">
    <property type="protein sequence ID" value="PPR83695.1"/>
    <property type="molecule type" value="Genomic_DNA"/>
</dbReference>
<dbReference type="AlphaFoldDB" id="A0A2P5VY13"/>
<evidence type="ECO:0000313" key="3">
    <source>
        <dbReference type="Proteomes" id="UP000239757"/>
    </source>
</evidence>
<reference evidence="2 3" key="1">
    <citation type="submission" date="2015-01" db="EMBL/GenBank/DDBJ databases">
        <title>Genome of allotetraploid Gossypium barbadense reveals genomic plasticity and fiber elongation in cotton evolution.</title>
        <authorList>
            <person name="Chen X."/>
            <person name="Liu X."/>
            <person name="Zhao B."/>
            <person name="Zheng H."/>
            <person name="Hu Y."/>
            <person name="Lu G."/>
            <person name="Yang C."/>
            <person name="Chen J."/>
            <person name="Shan C."/>
            <person name="Zhang L."/>
            <person name="Zhou Y."/>
            <person name="Wang L."/>
            <person name="Guo W."/>
            <person name="Bai Y."/>
            <person name="Ruan J."/>
            <person name="Shangguan X."/>
            <person name="Mao Y."/>
            <person name="Jiang J."/>
            <person name="Zhu Y."/>
            <person name="Lei J."/>
            <person name="Kang H."/>
            <person name="Chen S."/>
            <person name="He X."/>
            <person name="Wang R."/>
            <person name="Wang Y."/>
            <person name="Chen J."/>
            <person name="Wang L."/>
            <person name="Yu S."/>
            <person name="Wang B."/>
            <person name="Wei J."/>
            <person name="Song S."/>
            <person name="Lu X."/>
            <person name="Gao Z."/>
            <person name="Gu W."/>
            <person name="Deng X."/>
            <person name="Ma D."/>
            <person name="Wang S."/>
            <person name="Liang W."/>
            <person name="Fang L."/>
            <person name="Cai C."/>
            <person name="Zhu X."/>
            <person name="Zhou B."/>
            <person name="Zhang Y."/>
            <person name="Chen Z."/>
            <person name="Xu S."/>
            <person name="Zhu R."/>
            <person name="Wang S."/>
            <person name="Zhang T."/>
            <person name="Zhao G."/>
        </authorList>
    </citation>
    <scope>NUCLEOTIDE SEQUENCE [LARGE SCALE GENOMIC DNA]</scope>
    <source>
        <strain evidence="3">cv. Xinhai21</strain>
        <tissue evidence="2">Leaf</tissue>
    </source>
</reference>
<dbReference type="Proteomes" id="UP000239757">
    <property type="component" value="Unassembled WGS sequence"/>
</dbReference>
<proteinExistence type="predicted"/>
<evidence type="ECO:0000256" key="1">
    <source>
        <dbReference type="SAM" id="MobiDB-lite"/>
    </source>
</evidence>